<dbReference type="InterPro" id="IPR036390">
    <property type="entry name" value="WH_DNA-bd_sf"/>
</dbReference>
<evidence type="ECO:0000313" key="2">
    <source>
        <dbReference type="Proteomes" id="UP000694391"/>
    </source>
</evidence>
<dbReference type="Proteomes" id="UP000694391">
    <property type="component" value="Unplaced"/>
</dbReference>
<reference evidence="1" key="2">
    <citation type="submission" date="2025-09" db="UniProtKB">
        <authorList>
            <consortium name="Ensembl"/>
        </authorList>
    </citation>
    <scope>IDENTIFICATION</scope>
</reference>
<dbReference type="GeneTree" id="ENSGT00950000186138"/>
<dbReference type="PANTHER" id="PTHR12806">
    <property type="entry name" value="EAP30 SUBUNIT OF ELL COMPLEX"/>
    <property type="match status" value="1"/>
</dbReference>
<dbReference type="GO" id="GO:0000814">
    <property type="term" value="C:ESCRT II complex"/>
    <property type="evidence" value="ECO:0007669"/>
    <property type="project" value="InterPro"/>
</dbReference>
<dbReference type="GO" id="GO:0043328">
    <property type="term" value="P:protein transport to vacuole involved in ubiquitin-dependent protein catabolic process via the multivesicular body sorting pathway"/>
    <property type="evidence" value="ECO:0007669"/>
    <property type="project" value="TreeGrafter"/>
</dbReference>
<sequence length="93" mass="10514">MHCCGVGTSVTAKKLAEAKYKEQGTVLAEDQLAHMSKQLDMLKTSLEEFTSKHKQAIRKKLEFWVQFQGISCVTCVPPLAWILCLLEKDFGLR</sequence>
<reference evidence="1" key="1">
    <citation type="submission" date="2025-08" db="UniProtKB">
        <authorList>
            <consortium name="Ensembl"/>
        </authorList>
    </citation>
    <scope>IDENTIFICATION</scope>
</reference>
<dbReference type="AlphaFoldDB" id="A0A8C0KE42"/>
<dbReference type="PANTHER" id="PTHR12806:SF0">
    <property type="entry name" value="VACUOLAR-SORTING PROTEIN SNF8"/>
    <property type="match status" value="1"/>
</dbReference>
<dbReference type="Pfam" id="PF04157">
    <property type="entry name" value="EAP30"/>
    <property type="match status" value="1"/>
</dbReference>
<proteinExistence type="predicted"/>
<keyword evidence="2" id="KW-1185">Reference proteome</keyword>
<evidence type="ECO:0000313" key="1">
    <source>
        <dbReference type="Ensembl" id="ENSCAFP00020013643.1"/>
    </source>
</evidence>
<dbReference type="Ensembl" id="ENSCAFT00020015794.1">
    <property type="protein sequence ID" value="ENSCAFP00020013643.1"/>
    <property type="gene ID" value="ENSCAFG00020010985.1"/>
</dbReference>
<accession>A0A8C0KE42</accession>
<dbReference type="SUPFAM" id="SSF46785">
    <property type="entry name" value="Winged helix' DNA-binding domain"/>
    <property type="match status" value="1"/>
</dbReference>
<name>A0A8C0KE42_CANLU</name>
<organism evidence="1 2">
    <name type="scientific">Canis lupus dingo</name>
    <name type="common">dingo</name>
    <dbReference type="NCBI Taxonomy" id="286419"/>
    <lineage>
        <taxon>Eukaryota</taxon>
        <taxon>Metazoa</taxon>
        <taxon>Chordata</taxon>
        <taxon>Craniata</taxon>
        <taxon>Vertebrata</taxon>
        <taxon>Euteleostomi</taxon>
        <taxon>Mammalia</taxon>
        <taxon>Eutheria</taxon>
        <taxon>Laurasiatheria</taxon>
        <taxon>Carnivora</taxon>
        <taxon>Caniformia</taxon>
        <taxon>Canidae</taxon>
        <taxon>Canis</taxon>
    </lineage>
</organism>
<dbReference type="InterPro" id="IPR040608">
    <property type="entry name" value="Snf8/Vps36"/>
</dbReference>
<dbReference type="InterPro" id="IPR016689">
    <property type="entry name" value="ESCRT-2_cplx_Snf8"/>
</dbReference>
<dbReference type="Gene3D" id="6.10.140.180">
    <property type="match status" value="1"/>
</dbReference>
<protein>
    <submittedName>
        <fullName evidence="1">Uncharacterized protein</fullName>
    </submittedName>
</protein>